<name>A0ABM0K7R9_APLCA</name>
<dbReference type="GeneID" id="101861399"/>
<dbReference type="CDD" id="cd09275">
    <property type="entry name" value="RNase_HI_RT_DIRS1"/>
    <property type="match status" value="1"/>
</dbReference>
<dbReference type="Proteomes" id="UP000694888">
    <property type="component" value="Unplaced"/>
</dbReference>
<keyword evidence="1" id="KW-1185">Reference proteome</keyword>
<dbReference type="RefSeq" id="XP_005110786.2">
    <property type="nucleotide sequence ID" value="XM_005110729.2"/>
</dbReference>
<gene>
    <name evidence="2" type="primary">LOC101861399</name>
</gene>
<proteinExistence type="predicted"/>
<evidence type="ECO:0000313" key="2">
    <source>
        <dbReference type="RefSeq" id="XP_005110786.2"/>
    </source>
</evidence>
<sequence length="384" mass="43359">NDLKTVSYVDDFYLCDDASLIEGKIEYAIQELGKLGWHINLEKSCFTPKTECKFIGFLVQTGVGDKAVGLKVPKNRIDKVNKDIKRIFKKGQATARALARIAGQIVSMTKAVTPAKLLLRNLYRCLRSRTSWQDLLALDMETIKDLRWWLKAFEAWNGKAFRHQNISIEIATDASAEGWGATMFPSGLKAQGYWTIEQSYKSSNFRETLAVLLGLLAFLSQVKGKSVTILSDNVSAVCYINMQGGPAMELSRIAREMWSLALKYNIQLKAQHLKGVLNVQADTLSRLSSQYEWCLHQKVYDYLNVLWGPHTIDRFATMATTKCIKYNSRFLDPASMGVDALLQGDWGLENNYVNPPIRLLDQVLDIMCRQQATATVIAPEWKAQ</sequence>
<dbReference type="SUPFAM" id="SSF56672">
    <property type="entry name" value="DNA/RNA polymerases"/>
    <property type="match status" value="1"/>
</dbReference>
<dbReference type="PANTHER" id="PTHR33050:SF7">
    <property type="entry name" value="RIBONUCLEASE H"/>
    <property type="match status" value="1"/>
</dbReference>
<dbReference type="PANTHER" id="PTHR33050">
    <property type="entry name" value="REVERSE TRANSCRIPTASE DOMAIN-CONTAINING PROTEIN"/>
    <property type="match status" value="1"/>
</dbReference>
<feature type="non-terminal residue" evidence="2">
    <location>
        <position position="1"/>
    </location>
</feature>
<evidence type="ECO:0000313" key="1">
    <source>
        <dbReference type="Proteomes" id="UP000694888"/>
    </source>
</evidence>
<reference evidence="2" key="1">
    <citation type="submission" date="2025-08" db="UniProtKB">
        <authorList>
            <consortium name="RefSeq"/>
        </authorList>
    </citation>
    <scope>IDENTIFICATION</scope>
</reference>
<dbReference type="InterPro" id="IPR043502">
    <property type="entry name" value="DNA/RNA_pol_sf"/>
</dbReference>
<dbReference type="InterPro" id="IPR052055">
    <property type="entry name" value="Hepadnavirus_pol/RT"/>
</dbReference>
<organism evidence="1 2">
    <name type="scientific">Aplysia californica</name>
    <name type="common">California sea hare</name>
    <dbReference type="NCBI Taxonomy" id="6500"/>
    <lineage>
        <taxon>Eukaryota</taxon>
        <taxon>Metazoa</taxon>
        <taxon>Spiralia</taxon>
        <taxon>Lophotrochozoa</taxon>
        <taxon>Mollusca</taxon>
        <taxon>Gastropoda</taxon>
        <taxon>Heterobranchia</taxon>
        <taxon>Euthyneura</taxon>
        <taxon>Tectipleura</taxon>
        <taxon>Aplysiida</taxon>
        <taxon>Aplysioidea</taxon>
        <taxon>Aplysiidae</taxon>
        <taxon>Aplysia</taxon>
    </lineage>
</organism>
<accession>A0ABM0K7R9</accession>
<protein>
    <submittedName>
        <fullName evidence="2">Uncharacterized protein LOC101861399</fullName>
    </submittedName>
</protein>